<feature type="compositionally biased region" description="Polar residues" evidence="1">
    <location>
        <begin position="284"/>
        <end position="299"/>
    </location>
</feature>
<feature type="region of interest" description="Disordered" evidence="1">
    <location>
        <begin position="284"/>
        <end position="313"/>
    </location>
</feature>
<gene>
    <name evidence="2" type="ORF">ECPE_LOCUS68</name>
</gene>
<feature type="compositionally biased region" description="Low complexity" evidence="1">
    <location>
        <begin position="167"/>
        <end position="177"/>
    </location>
</feature>
<feature type="region of interest" description="Disordered" evidence="1">
    <location>
        <begin position="148"/>
        <end position="177"/>
    </location>
</feature>
<organism evidence="4">
    <name type="scientific">Echinostoma caproni</name>
    <dbReference type="NCBI Taxonomy" id="27848"/>
    <lineage>
        <taxon>Eukaryota</taxon>
        <taxon>Metazoa</taxon>
        <taxon>Spiralia</taxon>
        <taxon>Lophotrochozoa</taxon>
        <taxon>Platyhelminthes</taxon>
        <taxon>Trematoda</taxon>
        <taxon>Digenea</taxon>
        <taxon>Plagiorchiida</taxon>
        <taxon>Echinostomata</taxon>
        <taxon>Echinostomatoidea</taxon>
        <taxon>Echinostomatidae</taxon>
        <taxon>Echinostoma</taxon>
    </lineage>
</organism>
<reference evidence="4" key="1">
    <citation type="submission" date="2016-06" db="UniProtKB">
        <authorList>
            <consortium name="WormBaseParasite"/>
        </authorList>
    </citation>
    <scope>IDENTIFICATION</scope>
</reference>
<feature type="compositionally biased region" description="Low complexity" evidence="1">
    <location>
        <begin position="34"/>
        <end position="55"/>
    </location>
</feature>
<dbReference type="EMBL" id="UZAN01000177">
    <property type="protein sequence ID" value="VDP17739.1"/>
    <property type="molecule type" value="Genomic_DNA"/>
</dbReference>
<evidence type="ECO:0000313" key="4">
    <source>
        <dbReference type="WBParaSite" id="ECPE_0000006701-mRNA-1"/>
    </source>
</evidence>
<proteinExistence type="predicted"/>
<evidence type="ECO:0000313" key="2">
    <source>
        <dbReference type="EMBL" id="VDP17739.1"/>
    </source>
</evidence>
<keyword evidence="3" id="KW-1185">Reference proteome</keyword>
<evidence type="ECO:0000313" key="3">
    <source>
        <dbReference type="Proteomes" id="UP000272942"/>
    </source>
</evidence>
<protein>
    <submittedName>
        <fullName evidence="4">Homeobox protein prospero</fullName>
    </submittedName>
</protein>
<feature type="region of interest" description="Disordered" evidence="1">
    <location>
        <begin position="1"/>
        <end position="69"/>
    </location>
</feature>
<dbReference type="Proteomes" id="UP000272942">
    <property type="component" value="Unassembled WGS sequence"/>
</dbReference>
<dbReference type="AlphaFoldDB" id="A0A182ZZD3"/>
<dbReference type="WBParaSite" id="ECPE_0000006701-mRNA-1">
    <property type="protein sequence ID" value="ECPE_0000006701-mRNA-1"/>
    <property type="gene ID" value="ECPE_0000006701"/>
</dbReference>
<reference evidence="2 3" key="2">
    <citation type="submission" date="2018-11" db="EMBL/GenBank/DDBJ databases">
        <authorList>
            <consortium name="Pathogen Informatics"/>
        </authorList>
    </citation>
    <scope>NUCLEOTIDE SEQUENCE [LARGE SCALE GENOMIC DNA]</scope>
    <source>
        <strain evidence="2 3">Egypt</strain>
    </source>
</reference>
<accession>A0A182ZZD3</accession>
<sequence>MEMAGNELSSPQEASEYRPLGGGAGEIQLDQGGSPSSSCNSTTTTNTTTKSHTFSVPNQSSHLSAHYPEDESAKTAAAVAAAACIGAIFSQPIGTRSSSPSSMAAMLGDFMCRNHRALVQNSQSLVEPRETGRLSNAQDCLTSDVFSGATDNKVDSPRGNNSAPDGDSSMVSRDMSSSATERIINDAVSASQLCSEAQISNCLSYPPKSNSWSSVATTVASAAHAVAAAAVAATAAVTGSAKFFHMSKQQLKLPPRSTAAACLSVNKSHATAASPLNEVCAETARTQSQSSVGSTTAPVLSNPPLSEPNERTGLSPNTAVTMTSAAAAAAMVAAAASAAAKQQMISEVSFHVLFLCPFHFLSLFVP</sequence>
<evidence type="ECO:0000256" key="1">
    <source>
        <dbReference type="SAM" id="MobiDB-lite"/>
    </source>
</evidence>
<name>A0A182ZZD3_9TREM</name>